<dbReference type="Gene3D" id="3.30.930.10">
    <property type="entry name" value="Bira Bifunctional Protein, Domain 2"/>
    <property type="match status" value="1"/>
</dbReference>
<reference evidence="7" key="1">
    <citation type="submission" date="2022-07" db="EMBL/GenBank/DDBJ databases">
        <title>Alkalimarinus sp. nov., isolated from gut of a Alitta virens.</title>
        <authorList>
            <person name="Yang A.I."/>
            <person name="Shin N.-R."/>
        </authorList>
    </citation>
    <scope>NUCLEOTIDE SEQUENCE</scope>
    <source>
        <strain evidence="7">FA028</strain>
    </source>
</reference>
<dbReference type="AlphaFoldDB" id="A0A9E8KN80"/>
<dbReference type="Pfam" id="PF00152">
    <property type="entry name" value="tRNA-synt_2"/>
    <property type="match status" value="1"/>
</dbReference>
<dbReference type="InterPro" id="IPR004525">
    <property type="entry name" value="EpmA"/>
</dbReference>
<comment type="subunit">
    <text evidence="1">Homodimer.</text>
</comment>
<keyword evidence="3" id="KW-0547">Nucleotide-binding</keyword>
<evidence type="ECO:0000313" key="8">
    <source>
        <dbReference type="Proteomes" id="UP001164472"/>
    </source>
</evidence>
<keyword evidence="2" id="KW-0436">Ligase</keyword>
<sequence>MNWRPSCQLSALRLRAEILASTRRFFSDRSVLEVDTPILSHSTATDLHLASISASVDLPHQPKPIQMYLQTSPEFAMKRLLAAGAGPIYQTTKSFRDGEFGKRHNPEFTMLEWYRPGFGLRELMSEVADFITAVAGLETPAVITYQQAFQQYLDIDPHKIDDQSLYQITQDRTGISADDLSRDDCLDLLLTHCFESQLGCDRPVFMTEYPASQASLANVKEVDGVLLAQRFELYAGGLELANGYDELIDGEEQLKRFQIDNEERRANGLPEIPIDHHLVDALKSGLSKCSGVALGLDRLQMVMQGASSIHEVIAFPVDRA</sequence>
<evidence type="ECO:0000256" key="1">
    <source>
        <dbReference type="ARBA" id="ARBA00011738"/>
    </source>
</evidence>
<organism evidence="7 8">
    <name type="scientific">Alkalimarinus sediminis</name>
    <dbReference type="NCBI Taxonomy" id="1632866"/>
    <lineage>
        <taxon>Bacteria</taxon>
        <taxon>Pseudomonadati</taxon>
        <taxon>Pseudomonadota</taxon>
        <taxon>Gammaproteobacteria</taxon>
        <taxon>Alteromonadales</taxon>
        <taxon>Alteromonadaceae</taxon>
        <taxon>Alkalimarinus</taxon>
    </lineage>
</organism>
<evidence type="ECO:0000256" key="5">
    <source>
        <dbReference type="ARBA" id="ARBA00052794"/>
    </source>
</evidence>
<feature type="domain" description="Aminoacyl-transfer RNA synthetases class-II family profile" evidence="6">
    <location>
        <begin position="12"/>
        <end position="316"/>
    </location>
</feature>
<dbReference type="PROSITE" id="PS50862">
    <property type="entry name" value="AA_TRNA_LIGASE_II"/>
    <property type="match status" value="1"/>
</dbReference>
<dbReference type="GO" id="GO:0006430">
    <property type="term" value="P:lysyl-tRNA aminoacylation"/>
    <property type="evidence" value="ECO:0007669"/>
    <property type="project" value="InterPro"/>
</dbReference>
<keyword evidence="4" id="KW-0067">ATP-binding</keyword>
<comment type="catalytic activity">
    <reaction evidence="5">
        <text>D-beta-lysine + L-lysyl-[protein] + ATP = N(6)-((3R)-3,6-diaminohexanoyl)-L-lysyl-[protein] + AMP + diphosphate + H(+)</text>
        <dbReference type="Rhea" id="RHEA:83435"/>
        <dbReference type="Rhea" id="RHEA-COMP:9752"/>
        <dbReference type="Rhea" id="RHEA-COMP:20131"/>
        <dbReference type="ChEBI" id="CHEBI:15378"/>
        <dbReference type="ChEBI" id="CHEBI:29969"/>
        <dbReference type="ChEBI" id="CHEBI:30616"/>
        <dbReference type="ChEBI" id="CHEBI:33019"/>
        <dbReference type="ChEBI" id="CHEBI:84138"/>
        <dbReference type="ChEBI" id="CHEBI:156053"/>
        <dbReference type="ChEBI" id="CHEBI:456215"/>
    </reaction>
    <physiologicalReaction direction="left-to-right" evidence="5">
        <dbReference type="Rhea" id="RHEA:83436"/>
    </physiologicalReaction>
</comment>
<proteinExistence type="predicted"/>
<evidence type="ECO:0000256" key="3">
    <source>
        <dbReference type="ARBA" id="ARBA00022741"/>
    </source>
</evidence>
<evidence type="ECO:0000256" key="2">
    <source>
        <dbReference type="ARBA" id="ARBA00022598"/>
    </source>
</evidence>
<dbReference type="InterPro" id="IPR006195">
    <property type="entry name" value="aa-tRNA-synth_II"/>
</dbReference>
<protein>
    <submittedName>
        <fullName evidence="7">EF-P lysine aminoacylase EpmA</fullName>
    </submittedName>
</protein>
<evidence type="ECO:0000256" key="4">
    <source>
        <dbReference type="ARBA" id="ARBA00022840"/>
    </source>
</evidence>
<keyword evidence="8" id="KW-1185">Reference proteome</keyword>
<dbReference type="KEGG" id="asem:NNL22_13895"/>
<dbReference type="PANTHER" id="PTHR42918">
    <property type="entry name" value="LYSYL-TRNA SYNTHETASE"/>
    <property type="match status" value="1"/>
</dbReference>
<dbReference type="InterPro" id="IPR004364">
    <property type="entry name" value="Aa-tRNA-synt_II"/>
</dbReference>
<dbReference type="NCBIfam" id="NF006828">
    <property type="entry name" value="PRK09350.1"/>
    <property type="match status" value="1"/>
</dbReference>
<dbReference type="InterPro" id="IPR045864">
    <property type="entry name" value="aa-tRNA-synth_II/BPL/LPL"/>
</dbReference>
<dbReference type="PANTHER" id="PTHR42918:SF6">
    <property type="entry name" value="ELONGATION FACTOR P--(R)-BETA-LYSINE LIGASE"/>
    <property type="match status" value="1"/>
</dbReference>
<dbReference type="GO" id="GO:0000049">
    <property type="term" value="F:tRNA binding"/>
    <property type="evidence" value="ECO:0007669"/>
    <property type="project" value="TreeGrafter"/>
</dbReference>
<evidence type="ECO:0000313" key="7">
    <source>
        <dbReference type="EMBL" id="UZW74108.1"/>
    </source>
</evidence>
<dbReference type="NCBIfam" id="TIGR00462">
    <property type="entry name" value="genX"/>
    <property type="match status" value="1"/>
</dbReference>
<dbReference type="RefSeq" id="WP_251811291.1">
    <property type="nucleotide sequence ID" value="NZ_CP101527.1"/>
</dbReference>
<dbReference type="GO" id="GO:0004824">
    <property type="term" value="F:lysine-tRNA ligase activity"/>
    <property type="evidence" value="ECO:0007669"/>
    <property type="project" value="InterPro"/>
</dbReference>
<dbReference type="GO" id="GO:0005524">
    <property type="term" value="F:ATP binding"/>
    <property type="evidence" value="ECO:0007669"/>
    <property type="project" value="UniProtKB-KW"/>
</dbReference>
<dbReference type="GO" id="GO:0005829">
    <property type="term" value="C:cytosol"/>
    <property type="evidence" value="ECO:0007669"/>
    <property type="project" value="TreeGrafter"/>
</dbReference>
<gene>
    <name evidence="7" type="primary">epmA</name>
    <name evidence="7" type="ORF">NNL22_13895</name>
</gene>
<evidence type="ECO:0000259" key="6">
    <source>
        <dbReference type="PROSITE" id="PS50862"/>
    </source>
</evidence>
<accession>A0A9E8KN80</accession>
<dbReference type="EMBL" id="CP101527">
    <property type="protein sequence ID" value="UZW74108.1"/>
    <property type="molecule type" value="Genomic_DNA"/>
</dbReference>
<dbReference type="SUPFAM" id="SSF55681">
    <property type="entry name" value="Class II aaRS and biotin synthetases"/>
    <property type="match status" value="1"/>
</dbReference>
<dbReference type="Proteomes" id="UP001164472">
    <property type="component" value="Chromosome"/>
</dbReference>
<name>A0A9E8KN80_9ALTE</name>
<dbReference type="FunFam" id="3.30.930.10:FF:000017">
    <property type="entry name" value="Elongation factor P--(R)-beta-lysine ligase"/>
    <property type="match status" value="1"/>
</dbReference>